<reference evidence="3" key="2">
    <citation type="submission" date="2025-08" db="UniProtKB">
        <authorList>
            <consortium name="Ensembl"/>
        </authorList>
    </citation>
    <scope>IDENTIFICATION</scope>
</reference>
<dbReference type="Proteomes" id="UP000007635">
    <property type="component" value="Chromosome XIX"/>
</dbReference>
<sequence length="417" mass="45440">MAYPAQESTLVGLCDGEIDPRRHRCSFLTNKVGGLPDWPPDVSPPAPSCARCGAPLTHVVQVYCPLGASSYHRNLHLFACPRAACSGRTDGWKVLRSQSLEQAPSRPDPAQGAPRPATDWCDSADDWGVEEEEDDGLGPDGGVEEAAAPQTHDPELEVSSRLQDLCLATPPQLETLPPQQEAPVLRAYFVSVVEESDLCTEEDADLRHAQRLLRDYEKREGLVVVGETQNGGGEEKYEKTRARHGDAVFSGFMKKIALCPQQVLRYCRGGQPLCVSSSLSAAPPACPSCGGGRTFELQLMPALVALLRWTDSGGEAEPEFGTLLVRVGAGGVLLGPERPGPAALHLTQWLRGGGLHDVFPPQKHISNESKIWYFYVMKQVISVMCVSHTLTHAHTHTHTHTRLFTSSFTTRFYSSIN</sequence>
<dbReference type="GeneTree" id="ENSGT00940000158339"/>
<dbReference type="OrthoDB" id="366284at2759"/>
<proteinExistence type="predicted"/>
<dbReference type="GO" id="GO:0006915">
    <property type="term" value="P:apoptotic process"/>
    <property type="evidence" value="ECO:0007669"/>
    <property type="project" value="TreeGrafter"/>
</dbReference>
<dbReference type="PANTHER" id="PTHR46421">
    <property type="entry name" value="PROGRAMMED CELL DEATH PROTEIN 2-LIKE"/>
    <property type="match status" value="1"/>
</dbReference>
<evidence type="ECO:0000259" key="2">
    <source>
        <dbReference type="Pfam" id="PF04194"/>
    </source>
</evidence>
<evidence type="ECO:0000313" key="4">
    <source>
        <dbReference type="Proteomes" id="UP000007635"/>
    </source>
</evidence>
<feature type="region of interest" description="Disordered" evidence="1">
    <location>
        <begin position="99"/>
        <end position="158"/>
    </location>
</feature>
<dbReference type="STRING" id="69293.ENSGACP00000010775"/>
<dbReference type="eggNOG" id="KOG2061">
    <property type="taxonomic scope" value="Eukaryota"/>
</dbReference>
<name>G3NZK2_GASAC</name>
<dbReference type="InterPro" id="IPR052815">
    <property type="entry name" value="PDCD2-like_regulator"/>
</dbReference>
<dbReference type="OMA" id="MPGPWAD"/>
<dbReference type="Ensembl" id="ENSGACT00000010797.2">
    <property type="protein sequence ID" value="ENSGACP00000010775.2"/>
    <property type="gene ID" value="ENSGACG00000008150.2"/>
</dbReference>
<evidence type="ECO:0000313" key="3">
    <source>
        <dbReference type="Ensembl" id="ENSGACP00000010775.2"/>
    </source>
</evidence>
<evidence type="ECO:0000256" key="1">
    <source>
        <dbReference type="SAM" id="MobiDB-lite"/>
    </source>
</evidence>
<feature type="domain" description="Programmed cell death protein 2 C-terminal" evidence="2">
    <location>
        <begin position="246"/>
        <end position="327"/>
    </location>
</feature>
<dbReference type="AlphaFoldDB" id="G3NZK2"/>
<organism evidence="3 4">
    <name type="scientific">Gasterosteus aculeatus aculeatus</name>
    <name type="common">three-spined stickleback</name>
    <dbReference type="NCBI Taxonomy" id="481459"/>
    <lineage>
        <taxon>Eukaryota</taxon>
        <taxon>Metazoa</taxon>
        <taxon>Chordata</taxon>
        <taxon>Craniata</taxon>
        <taxon>Vertebrata</taxon>
        <taxon>Euteleostomi</taxon>
        <taxon>Actinopterygii</taxon>
        <taxon>Neopterygii</taxon>
        <taxon>Teleostei</taxon>
        <taxon>Neoteleostei</taxon>
        <taxon>Acanthomorphata</taxon>
        <taxon>Eupercaria</taxon>
        <taxon>Perciformes</taxon>
        <taxon>Cottioidei</taxon>
        <taxon>Gasterosteales</taxon>
        <taxon>Gasterosteidae</taxon>
        <taxon>Gasterosteus</taxon>
    </lineage>
</organism>
<reference evidence="3 4" key="1">
    <citation type="journal article" date="2021" name="G3 (Bethesda)">
        <title>Improved contiguity of the threespine stickleback genome using long-read sequencing.</title>
        <authorList>
            <person name="Nath S."/>
            <person name="Shaw D.E."/>
            <person name="White M.A."/>
        </authorList>
    </citation>
    <scope>NUCLEOTIDE SEQUENCE [LARGE SCALE GENOMIC DNA]</scope>
    <source>
        <strain evidence="3 4">Lake Benthic</strain>
    </source>
</reference>
<dbReference type="InParanoid" id="G3NZK2"/>
<dbReference type="Pfam" id="PF04194">
    <property type="entry name" value="PDCD2_C"/>
    <property type="match status" value="1"/>
</dbReference>
<dbReference type="Bgee" id="ENSGACG00000008150">
    <property type="expression patterns" value="Expressed in muscle tissue and 3 other cell types or tissues"/>
</dbReference>
<keyword evidence="4" id="KW-1185">Reference proteome</keyword>
<dbReference type="PANTHER" id="PTHR46421:SF1">
    <property type="entry name" value="PROGRAMMED CELL DEATH PROTEIN 2-LIKE"/>
    <property type="match status" value="1"/>
</dbReference>
<dbReference type="GO" id="GO:0005737">
    <property type="term" value="C:cytoplasm"/>
    <property type="evidence" value="ECO:0007669"/>
    <property type="project" value="InterPro"/>
</dbReference>
<reference evidence="3" key="3">
    <citation type="submission" date="2025-09" db="UniProtKB">
        <authorList>
            <consortium name="Ensembl"/>
        </authorList>
    </citation>
    <scope>IDENTIFICATION</scope>
</reference>
<dbReference type="InterPro" id="IPR007320">
    <property type="entry name" value="PDCD2_C"/>
</dbReference>
<protein>
    <recommendedName>
        <fullName evidence="2">Programmed cell death protein 2 C-terminal domain-containing protein</fullName>
    </recommendedName>
</protein>
<feature type="compositionally biased region" description="Acidic residues" evidence="1">
    <location>
        <begin position="122"/>
        <end position="137"/>
    </location>
</feature>
<accession>G3NZK2</accession>